<feature type="region of interest" description="Disordered" evidence="1">
    <location>
        <begin position="314"/>
        <end position="396"/>
    </location>
</feature>
<feature type="compositionally biased region" description="Pro residues" evidence="1">
    <location>
        <begin position="95"/>
        <end position="141"/>
    </location>
</feature>
<feature type="compositionally biased region" description="Basic and acidic residues" evidence="1">
    <location>
        <begin position="244"/>
        <end position="260"/>
    </location>
</feature>
<evidence type="ECO:0000256" key="1">
    <source>
        <dbReference type="SAM" id="MobiDB-lite"/>
    </source>
</evidence>
<keyword evidence="2" id="KW-0472">Membrane</keyword>
<keyword evidence="4" id="KW-1185">Reference proteome</keyword>
<sequence length="574" mass="61071">MTDYYAVLKKAIAGLERNTGETRRAVYDKARNALIGQLKAIDPPLTTSEISRQRLELEEAIRKVEREVTVTSVGPQPARVRATAAVAEALAEPIDVPPPQQRRAAPPPVADEPAMPPRPPMRAQPAPPAPRSQPAPPPPVVEPSASWAMPEPVPAAPPPRREPEPPQRMAMPPVPEVSPVRGEAVGRQEPVMRAEPSLRQDPNLRQEPSLRQEPTLGPLDDDPALAPSYGAEPDWSEPLGEPEETPRAARRERRPREARPPARRAAAAPRRRLPLGLSLGLLVVIALGAGAYVLSQRGIFRDVIGDMISSIESSQPAPALSEQGAPSAGDTGAAPAKNDDRLGDAAPAPSQARPVRTVDPATDSGETDPLAQDDSIASATPPADTSPAPAPSADDAGGALVAQKAILYEQPTAAGAGVQAIDARVTWRFNADSPNGPEVQAIVDVPNRSMKVTVNIRKNTDQALPASHLVEIIVDTPSDFAAGGVKSVPAFVMKPTEAARGTPLDGAAAKVADGFFWIAFSNDERLMSQNVALMRERDWIDLPIVYENDQRAILTFEKGSPGQRAFEQALAAWG</sequence>
<name>A0A7W9CW32_9HYPH</name>
<comment type="caution">
    <text evidence="3">The sequence shown here is derived from an EMBL/GenBank/DDBJ whole genome shotgun (WGS) entry which is preliminary data.</text>
</comment>
<feature type="compositionally biased region" description="Low complexity" evidence="1">
    <location>
        <begin position="377"/>
        <end position="396"/>
    </location>
</feature>
<keyword evidence="2" id="KW-1133">Transmembrane helix</keyword>
<evidence type="ECO:0000313" key="4">
    <source>
        <dbReference type="Proteomes" id="UP000523821"/>
    </source>
</evidence>
<gene>
    <name evidence="3" type="ORF">GGQ63_001695</name>
</gene>
<proteinExistence type="predicted"/>
<dbReference type="EMBL" id="JACHOO010000003">
    <property type="protein sequence ID" value="MBB5752641.1"/>
    <property type="molecule type" value="Genomic_DNA"/>
</dbReference>
<dbReference type="Proteomes" id="UP000523821">
    <property type="component" value="Unassembled WGS sequence"/>
</dbReference>
<feature type="transmembrane region" description="Helical" evidence="2">
    <location>
        <begin position="273"/>
        <end position="294"/>
    </location>
</feature>
<organism evidence="3 4">
    <name type="scientific">Prosthecomicrobium pneumaticum</name>
    <dbReference type="NCBI Taxonomy" id="81895"/>
    <lineage>
        <taxon>Bacteria</taxon>
        <taxon>Pseudomonadati</taxon>
        <taxon>Pseudomonadota</taxon>
        <taxon>Alphaproteobacteria</taxon>
        <taxon>Hyphomicrobiales</taxon>
        <taxon>Kaistiaceae</taxon>
        <taxon>Prosthecomicrobium</taxon>
    </lineage>
</organism>
<dbReference type="AlphaFoldDB" id="A0A7W9CW32"/>
<protein>
    <submittedName>
        <fullName evidence="3">Uncharacterized protein</fullName>
    </submittedName>
</protein>
<accession>A0A7W9CW32</accession>
<evidence type="ECO:0000256" key="2">
    <source>
        <dbReference type="SAM" id="Phobius"/>
    </source>
</evidence>
<feature type="region of interest" description="Disordered" evidence="1">
    <location>
        <begin position="91"/>
        <end position="269"/>
    </location>
</feature>
<evidence type="ECO:0000313" key="3">
    <source>
        <dbReference type="EMBL" id="MBB5752641.1"/>
    </source>
</evidence>
<dbReference type="RefSeq" id="WP_183854627.1">
    <property type="nucleotide sequence ID" value="NZ_JACHOO010000003.1"/>
</dbReference>
<keyword evidence="2" id="KW-0812">Transmembrane</keyword>
<reference evidence="3 4" key="1">
    <citation type="submission" date="2020-08" db="EMBL/GenBank/DDBJ databases">
        <title>Genomic Encyclopedia of Type Strains, Phase IV (KMG-IV): sequencing the most valuable type-strain genomes for metagenomic binning, comparative biology and taxonomic classification.</title>
        <authorList>
            <person name="Goeker M."/>
        </authorList>
    </citation>
    <scope>NUCLEOTIDE SEQUENCE [LARGE SCALE GENOMIC DNA]</scope>
    <source>
        <strain evidence="3 4">DSM 16268</strain>
    </source>
</reference>
<feature type="compositionally biased region" description="Basic and acidic residues" evidence="1">
    <location>
        <begin position="184"/>
        <end position="210"/>
    </location>
</feature>